<dbReference type="InterPro" id="IPR011075">
    <property type="entry name" value="TetR_C"/>
</dbReference>
<evidence type="ECO:0000256" key="4">
    <source>
        <dbReference type="PROSITE-ProRule" id="PRU00335"/>
    </source>
</evidence>
<feature type="DNA-binding region" description="H-T-H motif" evidence="4">
    <location>
        <begin position="29"/>
        <end position="48"/>
    </location>
</feature>
<evidence type="ECO:0000259" key="5">
    <source>
        <dbReference type="PROSITE" id="PS50977"/>
    </source>
</evidence>
<dbReference type="Proteomes" id="UP000298216">
    <property type="component" value="Unassembled WGS sequence"/>
</dbReference>
<dbReference type="SUPFAM" id="SSF46689">
    <property type="entry name" value="Homeodomain-like"/>
    <property type="match status" value="1"/>
</dbReference>
<evidence type="ECO:0000256" key="3">
    <source>
        <dbReference type="ARBA" id="ARBA00023163"/>
    </source>
</evidence>
<dbReference type="InterPro" id="IPR001647">
    <property type="entry name" value="HTH_TetR"/>
</dbReference>
<dbReference type="SUPFAM" id="SSF48498">
    <property type="entry name" value="Tetracyclin repressor-like, C-terminal domain"/>
    <property type="match status" value="1"/>
</dbReference>
<feature type="domain" description="HTH tetR-type" evidence="5">
    <location>
        <begin position="6"/>
        <end position="66"/>
    </location>
</feature>
<dbReference type="PROSITE" id="PS50977">
    <property type="entry name" value="HTH_TETR_2"/>
    <property type="match status" value="1"/>
</dbReference>
<evidence type="ECO:0000313" key="6">
    <source>
        <dbReference type="EMBL" id="TFW15102.1"/>
    </source>
</evidence>
<gene>
    <name evidence="6" type="ORF">EGY25_00455</name>
</gene>
<dbReference type="Pfam" id="PF00440">
    <property type="entry name" value="TetR_N"/>
    <property type="match status" value="1"/>
</dbReference>
<reference evidence="6 7" key="1">
    <citation type="submission" date="2019-03" db="EMBL/GenBank/DDBJ databases">
        <title>Draft genome of Brevundimonas sp. a heavy metal resistant soil bacteria.</title>
        <authorList>
            <person name="Soto J."/>
        </authorList>
    </citation>
    <scope>NUCLEOTIDE SEQUENCE [LARGE SCALE GENOMIC DNA]</scope>
    <source>
        <strain evidence="6 7">B-10</strain>
    </source>
</reference>
<evidence type="ECO:0000256" key="1">
    <source>
        <dbReference type="ARBA" id="ARBA00023015"/>
    </source>
</evidence>
<sequence>MARPQEFTTDAVLHAAMRLFWRKGYEATSMSDLLDATGLSKSSLYSAFGSKHDLMLAAFDAYRLKRRQDMSRMLAQGTGRQGVEAFFHTIVDDAADPEHGSGCMSINQAVELAPYDEGVRRRVEEDLQLIEDGLAQALARGQADGSIGRARPARELAQLLVLGFPGLQVMSRAGLSSSRTSDSLRLLLALLD</sequence>
<dbReference type="PRINTS" id="PR00455">
    <property type="entry name" value="HTHTETR"/>
</dbReference>
<comment type="caution">
    <text evidence="6">The sequence shown here is derived from an EMBL/GenBank/DDBJ whole genome shotgun (WGS) entry which is preliminary data.</text>
</comment>
<keyword evidence="1" id="KW-0805">Transcription regulation</keyword>
<protein>
    <submittedName>
        <fullName evidence="6">TetR/AcrR family transcriptional regulator</fullName>
    </submittedName>
</protein>
<dbReference type="GO" id="GO:0003677">
    <property type="term" value="F:DNA binding"/>
    <property type="evidence" value="ECO:0007669"/>
    <property type="project" value="UniProtKB-UniRule"/>
</dbReference>
<name>A0A4Y9S1E5_9CAUL</name>
<dbReference type="EMBL" id="SPVH01000001">
    <property type="protein sequence ID" value="TFW15102.1"/>
    <property type="molecule type" value="Genomic_DNA"/>
</dbReference>
<dbReference type="PANTHER" id="PTHR47506:SF1">
    <property type="entry name" value="HTH-TYPE TRANSCRIPTIONAL REGULATOR YJDC"/>
    <property type="match status" value="1"/>
</dbReference>
<keyword evidence="2 4" id="KW-0238">DNA-binding</keyword>
<dbReference type="Gene3D" id="1.10.10.60">
    <property type="entry name" value="Homeodomain-like"/>
    <property type="match status" value="1"/>
</dbReference>
<dbReference type="Gene3D" id="1.10.357.10">
    <property type="entry name" value="Tetracycline Repressor, domain 2"/>
    <property type="match status" value="1"/>
</dbReference>
<keyword evidence="7" id="KW-1185">Reference proteome</keyword>
<dbReference type="PANTHER" id="PTHR47506">
    <property type="entry name" value="TRANSCRIPTIONAL REGULATORY PROTEIN"/>
    <property type="match status" value="1"/>
</dbReference>
<organism evidence="6 7">
    <name type="scientific">Brevundimonas intermedia</name>
    <dbReference type="NCBI Taxonomy" id="74315"/>
    <lineage>
        <taxon>Bacteria</taxon>
        <taxon>Pseudomonadati</taxon>
        <taxon>Pseudomonadota</taxon>
        <taxon>Alphaproteobacteria</taxon>
        <taxon>Caulobacterales</taxon>
        <taxon>Caulobacteraceae</taxon>
        <taxon>Brevundimonas</taxon>
    </lineage>
</organism>
<dbReference type="AlphaFoldDB" id="A0A4Y9S1E5"/>
<keyword evidence="3" id="KW-0804">Transcription</keyword>
<proteinExistence type="predicted"/>
<evidence type="ECO:0000313" key="7">
    <source>
        <dbReference type="Proteomes" id="UP000298216"/>
    </source>
</evidence>
<accession>A0A4Y9S1E5</accession>
<dbReference type="Pfam" id="PF16925">
    <property type="entry name" value="TetR_C_13"/>
    <property type="match status" value="1"/>
</dbReference>
<dbReference type="OrthoDB" id="9795242at2"/>
<dbReference type="InterPro" id="IPR009057">
    <property type="entry name" value="Homeodomain-like_sf"/>
</dbReference>
<evidence type="ECO:0000256" key="2">
    <source>
        <dbReference type="ARBA" id="ARBA00023125"/>
    </source>
</evidence>
<dbReference type="InterPro" id="IPR036271">
    <property type="entry name" value="Tet_transcr_reg_TetR-rel_C_sf"/>
</dbReference>